<dbReference type="EMBL" id="CP056775">
    <property type="protein sequence ID" value="QRQ99534.1"/>
    <property type="molecule type" value="Genomic_DNA"/>
</dbReference>
<dbReference type="Gene3D" id="3.30.420.300">
    <property type="entry name" value="2-keto-3-deoxy-galactonokinase, substrate binding domain"/>
    <property type="match status" value="1"/>
</dbReference>
<proteinExistence type="predicted"/>
<gene>
    <name evidence="1" type="ORF">HWI92_00700</name>
</gene>
<dbReference type="InterPro" id="IPR042257">
    <property type="entry name" value="DGOK_C"/>
</dbReference>
<reference evidence="1 2" key="1">
    <citation type="submission" date="2020-06" db="EMBL/GenBank/DDBJ databases">
        <title>Dyadobacter sandarakinus sp. nov., isolated from the soil of the Arctic Yellow River Station.</title>
        <authorList>
            <person name="Zhang Y."/>
            <person name="Peng F."/>
        </authorList>
    </citation>
    <scope>NUCLEOTIDE SEQUENCE [LARGE SCALE GENOMIC DNA]</scope>
    <source>
        <strain evidence="1 2">Q3-56</strain>
    </source>
</reference>
<protein>
    <submittedName>
        <fullName evidence="1">2-dehydro-3-deoxygalactonokinase</fullName>
    </submittedName>
</protein>
<dbReference type="Pfam" id="PF05035">
    <property type="entry name" value="DGOK"/>
    <property type="match status" value="1"/>
</dbReference>
<dbReference type="Proteomes" id="UP000612680">
    <property type="component" value="Chromosome"/>
</dbReference>
<dbReference type="Gene3D" id="3.30.420.310">
    <property type="entry name" value="2-keto-3-deoxy-galactonokinase, C-terminal domain"/>
    <property type="match status" value="1"/>
</dbReference>
<dbReference type="InterPro" id="IPR007729">
    <property type="entry name" value="DGOK"/>
</dbReference>
<name>A0ABX7I130_9BACT</name>
<dbReference type="InterPro" id="IPR042258">
    <property type="entry name" value="DGOK_N"/>
</dbReference>
<evidence type="ECO:0000313" key="1">
    <source>
        <dbReference type="EMBL" id="QRQ99534.1"/>
    </source>
</evidence>
<accession>A0ABX7I130</accession>
<sequence>MSKYLLSCDWGTTSFRLRLVDVRSRACVGEVMSGKGVSSTFNEWQAGGGGVSREDFFRGMLLRSISELGGRSGFDLTNIPVVVSGMASSSIGMLELPYAEVPFALDSSGMLVRYLGTSAAFPYEILLVSGVRSSDDVMRGEETQLIGLYELAGVDEDVKTTFVFPGTHSKHLYVQEGKMAGFKTFMTGELFNLMVSGSILKDSVILSKPDEYTPELWDAFRLGVVESGKSPILHALFTVRTRQLFGLLSKKQNAMYLSGLLIGAELRELTGEAHNQVVLCGGENLSAPYRQAIRTLGLAGRTRVIAPELSDQAAVYGHIRIFEHQRITLNKTSI</sequence>
<organism evidence="1 2">
    <name type="scientific">Dyadobacter sandarakinus</name>
    <dbReference type="NCBI Taxonomy" id="2747268"/>
    <lineage>
        <taxon>Bacteria</taxon>
        <taxon>Pseudomonadati</taxon>
        <taxon>Bacteroidota</taxon>
        <taxon>Cytophagia</taxon>
        <taxon>Cytophagales</taxon>
        <taxon>Spirosomataceae</taxon>
        <taxon>Dyadobacter</taxon>
    </lineage>
</organism>
<dbReference type="CDD" id="cd24012">
    <property type="entry name" value="ASKHA_NBD_KDGal-kinase"/>
    <property type="match status" value="1"/>
</dbReference>
<keyword evidence="2" id="KW-1185">Reference proteome</keyword>
<dbReference type="RefSeq" id="WP_204660295.1">
    <property type="nucleotide sequence ID" value="NZ_CP056775.1"/>
</dbReference>
<evidence type="ECO:0000313" key="2">
    <source>
        <dbReference type="Proteomes" id="UP000612680"/>
    </source>
</evidence>